<dbReference type="AlphaFoldDB" id="A0ABD2NY74"/>
<evidence type="ECO:0000313" key="1">
    <source>
        <dbReference type="EMBL" id="KAL3283544.1"/>
    </source>
</evidence>
<evidence type="ECO:0000313" key="2">
    <source>
        <dbReference type="Proteomes" id="UP001516400"/>
    </source>
</evidence>
<proteinExistence type="predicted"/>
<accession>A0ABD2NY74</accession>
<gene>
    <name evidence="1" type="ORF">HHI36_006683</name>
</gene>
<comment type="caution">
    <text evidence="1">The sequence shown here is derived from an EMBL/GenBank/DDBJ whole genome shotgun (WGS) entry which is preliminary data.</text>
</comment>
<evidence type="ECO:0008006" key="3">
    <source>
        <dbReference type="Google" id="ProtNLM"/>
    </source>
</evidence>
<keyword evidence="2" id="KW-1185">Reference proteome</keyword>
<organism evidence="1 2">
    <name type="scientific">Cryptolaemus montrouzieri</name>
    <dbReference type="NCBI Taxonomy" id="559131"/>
    <lineage>
        <taxon>Eukaryota</taxon>
        <taxon>Metazoa</taxon>
        <taxon>Ecdysozoa</taxon>
        <taxon>Arthropoda</taxon>
        <taxon>Hexapoda</taxon>
        <taxon>Insecta</taxon>
        <taxon>Pterygota</taxon>
        <taxon>Neoptera</taxon>
        <taxon>Endopterygota</taxon>
        <taxon>Coleoptera</taxon>
        <taxon>Polyphaga</taxon>
        <taxon>Cucujiformia</taxon>
        <taxon>Coccinelloidea</taxon>
        <taxon>Coccinellidae</taxon>
        <taxon>Scymninae</taxon>
        <taxon>Scymnini</taxon>
        <taxon>Cryptolaemus</taxon>
    </lineage>
</organism>
<sequence length="104" mass="12221">MNFSKEEMVDMISILGECDRNSLLASRVYAERFPNARCFKKLLIRFIETGNITYKKHDKPKTATTEDNQLSVMLTVTEDPYKSQRDFSVNRYKSNFRPENLESE</sequence>
<dbReference type="Proteomes" id="UP001516400">
    <property type="component" value="Unassembled WGS sequence"/>
</dbReference>
<name>A0ABD2NY74_9CUCU</name>
<reference evidence="1 2" key="1">
    <citation type="journal article" date="2021" name="BMC Biol.">
        <title>Horizontally acquired antibacterial genes associated with adaptive radiation of ladybird beetles.</title>
        <authorList>
            <person name="Li H.S."/>
            <person name="Tang X.F."/>
            <person name="Huang Y.H."/>
            <person name="Xu Z.Y."/>
            <person name="Chen M.L."/>
            <person name="Du X.Y."/>
            <person name="Qiu B.Y."/>
            <person name="Chen P.T."/>
            <person name="Zhang W."/>
            <person name="Slipinski A."/>
            <person name="Escalona H.E."/>
            <person name="Waterhouse R.M."/>
            <person name="Zwick A."/>
            <person name="Pang H."/>
        </authorList>
    </citation>
    <scope>NUCLEOTIDE SEQUENCE [LARGE SCALE GENOMIC DNA]</scope>
    <source>
        <strain evidence="1">SYSU2018</strain>
    </source>
</reference>
<dbReference type="EMBL" id="JABFTP020000144">
    <property type="protein sequence ID" value="KAL3283544.1"/>
    <property type="molecule type" value="Genomic_DNA"/>
</dbReference>
<protein>
    <recommendedName>
        <fullName evidence="3">DUF4817 domain-containing protein</fullName>
    </recommendedName>
</protein>